<dbReference type="SUPFAM" id="SSF55347">
    <property type="entry name" value="Glyceraldehyde-3-phosphate dehydrogenase-like, C-terminal domain"/>
    <property type="match status" value="1"/>
</dbReference>
<dbReference type="InterPro" id="IPR000683">
    <property type="entry name" value="Gfo/Idh/MocA-like_OxRdtase_N"/>
</dbReference>
<keyword evidence="4" id="KW-1185">Reference proteome</keyword>
<reference evidence="3 4" key="1">
    <citation type="journal article" date="2014" name="Genome Announc.">
        <title>Draft Genome Sequence of Magnetospirillum sp. Strain SO-1, a Freshwater Magnetotactic Bacterium Isolated from the Ol'khovka River, Russia.</title>
        <authorList>
            <person name="Grouzdev D.S."/>
            <person name="Dziuba M.V."/>
            <person name="Sukhacheva M.S."/>
            <person name="Mardanov A.V."/>
            <person name="Beletskiy A.V."/>
            <person name="Kuznetsov B.B."/>
            <person name="Skryabin K.G."/>
        </authorList>
    </citation>
    <scope>NUCLEOTIDE SEQUENCE [LARGE SCALE GENOMIC DNA]</scope>
    <source>
        <strain evidence="3 4">SO-1</strain>
    </source>
</reference>
<organism evidence="3 4">
    <name type="scientific">Paramagnetospirillum caucaseum</name>
    <dbReference type="NCBI Taxonomy" id="1244869"/>
    <lineage>
        <taxon>Bacteria</taxon>
        <taxon>Pseudomonadati</taxon>
        <taxon>Pseudomonadota</taxon>
        <taxon>Alphaproteobacteria</taxon>
        <taxon>Rhodospirillales</taxon>
        <taxon>Magnetospirillaceae</taxon>
        <taxon>Paramagnetospirillum</taxon>
    </lineage>
</organism>
<dbReference type="InterPro" id="IPR052515">
    <property type="entry name" value="Gfo/Idh/MocA_Oxidoreductase"/>
</dbReference>
<accession>M3ADF2</accession>
<dbReference type="EMBL" id="AONQ01000016">
    <property type="protein sequence ID" value="EME70529.1"/>
    <property type="molecule type" value="Genomic_DNA"/>
</dbReference>
<evidence type="ECO:0000313" key="4">
    <source>
        <dbReference type="Proteomes" id="UP000011744"/>
    </source>
</evidence>
<evidence type="ECO:0000313" key="3">
    <source>
        <dbReference type="EMBL" id="EME70529.1"/>
    </source>
</evidence>
<comment type="caution">
    <text evidence="3">The sequence shown here is derived from an EMBL/GenBank/DDBJ whole genome shotgun (WGS) entry which is preliminary data.</text>
</comment>
<dbReference type="Gene3D" id="3.40.50.720">
    <property type="entry name" value="NAD(P)-binding Rossmann-like Domain"/>
    <property type="match status" value="1"/>
</dbReference>
<dbReference type="PANTHER" id="PTHR43249:SF1">
    <property type="entry name" value="D-GLUCOSIDE 3-DEHYDROGENASE"/>
    <property type="match status" value="1"/>
</dbReference>
<dbReference type="Proteomes" id="UP000011744">
    <property type="component" value="Unassembled WGS sequence"/>
</dbReference>
<evidence type="ECO:0000259" key="1">
    <source>
        <dbReference type="Pfam" id="PF01408"/>
    </source>
</evidence>
<feature type="domain" description="GFO/IDH/MocA-like oxidoreductase" evidence="2">
    <location>
        <begin position="127"/>
        <end position="248"/>
    </location>
</feature>
<dbReference type="InterPro" id="IPR055170">
    <property type="entry name" value="GFO_IDH_MocA-like_dom"/>
</dbReference>
<dbReference type="SUPFAM" id="SSF51735">
    <property type="entry name" value="NAD(P)-binding Rossmann-fold domains"/>
    <property type="match status" value="1"/>
</dbReference>
<dbReference type="InterPro" id="IPR036291">
    <property type="entry name" value="NAD(P)-bd_dom_sf"/>
</dbReference>
<proteinExistence type="predicted"/>
<dbReference type="Pfam" id="PF01408">
    <property type="entry name" value="GFO_IDH_MocA"/>
    <property type="match status" value="1"/>
</dbReference>
<dbReference type="PATRIC" id="fig|1244869.3.peg.1589"/>
<dbReference type="PANTHER" id="PTHR43249">
    <property type="entry name" value="UDP-N-ACETYL-2-AMINO-2-DEOXY-D-GLUCURONATE OXIDASE"/>
    <property type="match status" value="1"/>
</dbReference>
<dbReference type="Gene3D" id="3.30.360.10">
    <property type="entry name" value="Dihydrodipicolinate Reductase, domain 2"/>
    <property type="match status" value="1"/>
</dbReference>
<dbReference type="AlphaFoldDB" id="M3ADF2"/>
<feature type="domain" description="Gfo/Idh/MocA-like oxidoreductase N-terminal" evidence="1">
    <location>
        <begin position="1"/>
        <end position="109"/>
    </location>
</feature>
<dbReference type="eggNOG" id="COG0673">
    <property type="taxonomic scope" value="Bacteria"/>
</dbReference>
<evidence type="ECO:0000259" key="2">
    <source>
        <dbReference type="Pfam" id="PF22725"/>
    </source>
</evidence>
<dbReference type="GO" id="GO:0000166">
    <property type="term" value="F:nucleotide binding"/>
    <property type="evidence" value="ECO:0007669"/>
    <property type="project" value="InterPro"/>
</dbReference>
<dbReference type="Pfam" id="PF22725">
    <property type="entry name" value="GFO_IDH_MocA_C3"/>
    <property type="match status" value="1"/>
</dbReference>
<name>M3ADF2_9PROT</name>
<gene>
    <name evidence="3" type="ORF">H261_07863</name>
</gene>
<dbReference type="STRING" id="1244869.H261_07863"/>
<protein>
    <submittedName>
        <fullName evidence="3">Dehydrogenase</fullName>
    </submittedName>
</protein>
<sequence length="348" mass="38929">MRVGIAGYGVVGRRRREVIDRRTDMQTVAVCDRAFESEGVMEDGVRHYRTPQRLLEAEKLDALLVCLTNDVAADVTIAGLERGLHVFCEKPPGRDVADIRRVIAAETRHPGLRLKYGFNHRYHDSVRDALALVRAGSLGRVLNMRGVYGKSQFISFGQQSDWRTQRSVAGGGILLDQGIHMVDLMRLFGGEFHEVSSIVSNDFWKHDVEDNAYALMRSDQGCVAMLHSTATQWRHRFNLEITCEKGALILSGILSGSKSYGAETLTVLWAGDDDQGDPKEQTTRYNRDPSWEDEIAEFAEAILNGGPILAGSSDDALKTMELVYRIYCADPAWKARWRLTDCPPETPL</sequence>